<dbReference type="Gene3D" id="2.60.40.10">
    <property type="entry name" value="Immunoglobulins"/>
    <property type="match status" value="1"/>
</dbReference>
<evidence type="ECO:0000256" key="5">
    <source>
        <dbReference type="ARBA" id="ARBA00023186"/>
    </source>
</evidence>
<dbReference type="EMBL" id="AAZDVE040000035">
    <property type="protein sequence ID" value="EMP9434385.1"/>
    <property type="molecule type" value="Genomic_DNA"/>
</dbReference>
<dbReference type="InterPro" id="IPR008962">
    <property type="entry name" value="PapD-like_sf"/>
</dbReference>
<proteinExistence type="inferred from homology"/>
<keyword evidence="4 6" id="KW-0732">Signal</keyword>
<gene>
    <name evidence="8" type="ORF">JRA39_003491</name>
</gene>
<dbReference type="Pfam" id="PF18649">
    <property type="entry name" value="EcpB_C"/>
    <property type="match status" value="1"/>
</dbReference>
<dbReference type="InterPro" id="IPR013783">
    <property type="entry name" value="Ig-like_fold"/>
</dbReference>
<evidence type="ECO:0000259" key="7">
    <source>
        <dbReference type="Pfam" id="PF18649"/>
    </source>
</evidence>
<dbReference type="AlphaFoldDB" id="A0AAI9MXJ7"/>
<name>A0AAI9MXJ7_PROST</name>
<dbReference type="SUPFAM" id="SSF49354">
    <property type="entry name" value="PapD-like"/>
    <property type="match status" value="1"/>
</dbReference>
<reference evidence="8" key="1">
    <citation type="submission" date="2024-02" db="EMBL/GenBank/DDBJ databases">
        <authorList>
            <consortium name="Clinical and Environmental Microbiology Branch: Whole genome sequencing antimicrobial resistance pathogens in the healthcare setting"/>
        </authorList>
    </citation>
    <scope>NUCLEOTIDE SEQUENCE</scope>
    <source>
        <strain evidence="8">2020GO-00142</strain>
    </source>
</reference>
<feature type="signal peptide" evidence="6">
    <location>
        <begin position="1"/>
        <end position="22"/>
    </location>
</feature>
<sequence length="228" mass="24908">MIKKTTVAAILLSLLPLKNSLAVNVGNITEIIDSSQDTLAKEVENTVNTARLVNLTIEKIDSPLDNGKVVSVTDPNEILSTPANLILPGNAKDVFKIIYQGPKDDKERYYRLNWKDDPIGESTATKSAKSASATTSATISTILVVSPRIEKFNYKYANSQISNTGNSTFRVVASGPCLASKQKSGVDGICRERYYLMPNLAVKLQFVDLTNKKSSVGIWHKGEFIVVK</sequence>
<feature type="domain" description="EcpB C-terminal" evidence="7">
    <location>
        <begin position="152"/>
        <end position="227"/>
    </location>
</feature>
<protein>
    <recommendedName>
        <fullName evidence="2">Probable fimbrial chaperone EcpB</fullName>
    </recommendedName>
</protein>
<feature type="chain" id="PRO_5043281388" description="Probable fimbrial chaperone EcpB" evidence="6">
    <location>
        <begin position="23"/>
        <end position="228"/>
    </location>
</feature>
<evidence type="ECO:0000256" key="6">
    <source>
        <dbReference type="SAM" id="SignalP"/>
    </source>
</evidence>
<evidence type="ECO:0000256" key="1">
    <source>
        <dbReference type="ARBA" id="ARBA00009408"/>
    </source>
</evidence>
<dbReference type="InterPro" id="IPR040695">
    <property type="entry name" value="EcpB_C"/>
</dbReference>
<keyword evidence="3" id="KW-1029">Fimbrium biogenesis</keyword>
<comment type="caution">
    <text evidence="8">The sequence shown here is derived from an EMBL/GenBank/DDBJ whole genome shotgun (WGS) entry which is preliminary data.</text>
</comment>
<accession>A0AAI9MXJ7</accession>
<evidence type="ECO:0000256" key="3">
    <source>
        <dbReference type="ARBA" id="ARBA00022558"/>
    </source>
</evidence>
<evidence type="ECO:0000313" key="8">
    <source>
        <dbReference type="EMBL" id="EMP9434385.1"/>
    </source>
</evidence>
<comment type="similarity">
    <text evidence="1">Belongs to the EcpB/EcpE family.</text>
</comment>
<organism evidence="8">
    <name type="scientific">Providencia stuartii</name>
    <dbReference type="NCBI Taxonomy" id="588"/>
    <lineage>
        <taxon>Bacteria</taxon>
        <taxon>Pseudomonadati</taxon>
        <taxon>Pseudomonadota</taxon>
        <taxon>Gammaproteobacteria</taxon>
        <taxon>Enterobacterales</taxon>
        <taxon>Morganellaceae</taxon>
        <taxon>Providencia</taxon>
    </lineage>
</organism>
<dbReference type="RefSeq" id="WP_154623299.1">
    <property type="nucleotide sequence ID" value="NZ_CP119540.1"/>
</dbReference>
<evidence type="ECO:0000256" key="4">
    <source>
        <dbReference type="ARBA" id="ARBA00022729"/>
    </source>
</evidence>
<evidence type="ECO:0000256" key="2">
    <source>
        <dbReference type="ARBA" id="ARBA00014241"/>
    </source>
</evidence>
<keyword evidence="5" id="KW-0143">Chaperone</keyword>